<dbReference type="KEGG" id="edi:EDI_128770"/>
<dbReference type="InterPro" id="IPR036322">
    <property type="entry name" value="WD40_repeat_dom_sf"/>
</dbReference>
<evidence type="ECO:0000313" key="2">
    <source>
        <dbReference type="Proteomes" id="UP000008076"/>
    </source>
</evidence>
<protein>
    <submittedName>
        <fullName evidence="1">Uncharacterized protein</fullName>
    </submittedName>
</protein>
<gene>
    <name evidence="1" type="ORF">EDI_128770</name>
</gene>
<sequence length="343" mass="39312">MLFIKERKTKKDTRKYYSLKNMEIEEYPHTWTISQTQKFNIQKEVTEIPINLFVIPSNCETFCYIIISYSFGFNIYKSNQTESPLVPITQYSYGKPIIFSFIIRSTYSYTFELWFIFKNEDNSLRMSFVSFDPFKDNLITDSGALSKYVIKQNDIITQVEQKDNILALVSFNRLIVIRGHEQIANKLFKNEITAMTNNGRSVFIGFINGDLVEYSILSESLTEVSQHHAPITSITYTIDSIYVGTLDGKLHIHPLVQRVISRKKAVIELDGSAIYTVYSNHLAKFPLIVLCRKGIHVITTQSNEVVFTPISPPNNTNVLTMGVNLEVGVIALLCDNEMTLYSI</sequence>
<dbReference type="VEuPathDB" id="AmoebaDB:EDI_128770"/>
<dbReference type="RefSeq" id="XP_001741339.1">
    <property type="nucleotide sequence ID" value="XM_001741287.1"/>
</dbReference>
<accession>B0ETD9</accession>
<dbReference type="Proteomes" id="UP000008076">
    <property type="component" value="Unassembled WGS sequence"/>
</dbReference>
<organism evidence="2">
    <name type="scientific">Entamoeba dispar (strain ATCC PRA-260 / SAW760)</name>
    <dbReference type="NCBI Taxonomy" id="370354"/>
    <lineage>
        <taxon>Eukaryota</taxon>
        <taxon>Amoebozoa</taxon>
        <taxon>Evosea</taxon>
        <taxon>Archamoebae</taxon>
        <taxon>Mastigamoebida</taxon>
        <taxon>Entamoebidae</taxon>
        <taxon>Entamoeba</taxon>
    </lineage>
</organism>
<dbReference type="OMA" id="IDIFEYR"/>
<name>B0ETD9_ENTDS</name>
<dbReference type="eggNOG" id="ENOG502RCPX">
    <property type="taxonomic scope" value="Eukaryota"/>
</dbReference>
<dbReference type="AlphaFoldDB" id="B0ETD9"/>
<reference evidence="2" key="1">
    <citation type="submission" date="2007-12" db="EMBL/GenBank/DDBJ databases">
        <title>Annotation of Entamoeba dispar SAW760.</title>
        <authorList>
            <person name="Lorenzi H."/>
            <person name="Inman J."/>
            <person name="Schobel S."/>
            <person name="Amedeo P."/>
            <person name="Caler E."/>
        </authorList>
    </citation>
    <scope>NUCLEOTIDE SEQUENCE [LARGE SCALE GENOMIC DNA]</scope>
    <source>
        <strain evidence="2">ATCC PRA-260 / SAW760</strain>
    </source>
</reference>
<keyword evidence="2" id="KW-1185">Reference proteome</keyword>
<dbReference type="GeneID" id="5914069"/>
<dbReference type="SUPFAM" id="SSF50978">
    <property type="entry name" value="WD40 repeat-like"/>
    <property type="match status" value="1"/>
</dbReference>
<proteinExistence type="predicted"/>
<evidence type="ECO:0000313" key="1">
    <source>
        <dbReference type="EMBL" id="EDR22124.1"/>
    </source>
</evidence>
<dbReference type="OrthoDB" id="28597at2759"/>
<dbReference type="EMBL" id="DS550801">
    <property type="protein sequence ID" value="EDR22124.1"/>
    <property type="molecule type" value="Genomic_DNA"/>
</dbReference>